<comment type="subcellular location">
    <subcellularLocation>
        <location evidence="1">Membrane</location>
        <topology evidence="1">Multi-pass membrane protein</topology>
    </subcellularLocation>
</comment>
<dbReference type="InterPro" id="IPR001594">
    <property type="entry name" value="Palmitoyltrfase_DHHC"/>
</dbReference>
<dbReference type="Proteomes" id="UP000654370">
    <property type="component" value="Unassembled WGS sequence"/>
</dbReference>
<organism evidence="14 15">
    <name type="scientific">Mortierella isabellina</name>
    <name type="common">Filamentous fungus</name>
    <name type="synonym">Umbelopsis isabellina</name>
    <dbReference type="NCBI Taxonomy" id="91625"/>
    <lineage>
        <taxon>Eukaryota</taxon>
        <taxon>Fungi</taxon>
        <taxon>Fungi incertae sedis</taxon>
        <taxon>Mucoromycota</taxon>
        <taxon>Mucoromycotina</taxon>
        <taxon>Umbelopsidomycetes</taxon>
        <taxon>Umbelopsidales</taxon>
        <taxon>Umbelopsidaceae</taxon>
        <taxon>Umbelopsis</taxon>
    </lineage>
</organism>
<evidence type="ECO:0000256" key="10">
    <source>
        <dbReference type="ARBA" id="ARBA00048048"/>
    </source>
</evidence>
<dbReference type="GO" id="GO:0005789">
    <property type="term" value="C:endoplasmic reticulum membrane"/>
    <property type="evidence" value="ECO:0007669"/>
    <property type="project" value="InterPro"/>
</dbReference>
<feature type="transmembrane region" description="Helical" evidence="11">
    <location>
        <begin position="199"/>
        <end position="225"/>
    </location>
</feature>
<evidence type="ECO:0000256" key="2">
    <source>
        <dbReference type="ARBA" id="ARBA00022679"/>
    </source>
</evidence>
<keyword evidence="7" id="KW-0564">Palmitate</keyword>
<feature type="transmembrane region" description="Helical" evidence="11">
    <location>
        <begin position="59"/>
        <end position="77"/>
    </location>
</feature>
<dbReference type="PROSITE" id="PS50216">
    <property type="entry name" value="DHHC"/>
    <property type="match status" value="1"/>
</dbReference>
<keyword evidence="4" id="KW-0256">Endoplasmic reticulum</keyword>
<keyword evidence="3 11" id="KW-0812">Transmembrane</keyword>
<accession>A0A8H7UKC7</accession>
<sequence length="490" mass="56208">PFTGPDVQSLFCHPQMRVELSGRFFIGGVLTLISTIAYSSQIFVFYSALGGWSWSTLKVLGPLNVIVAMIFYNYYLACSTDPGKVPHNWEPPAAISQPSEEAKRQGITAPRFCKTCNVFKPPRSHHCSECRRCVLKMDHHCPWINNCVGYDNYGHFVRFVIYVDLATIYVLALMVWRIRSIMDDIRHFRFQAEPSTTEIVFLVIDLVLDIVVLMCVGVLSVYHIYCTARNQSTIEGWERSKVKTLIQRGKIPPTNYPFSVGIVKNIKSVLGNNPLLWLWPQKMPSDGLHFPVCNGIDPRAAYVWPPRDPDDLRPSIFSRPHQLPPTAHNGKPRKPRYYIEQNQRQHIRRDSEGFLVREITAEERTNMIDSYVAPDDLEIYEMGPQISDEYMGHEDEYYDSGSAMTDSGDDIDFNEDEESMRRAVNDYDYASGHYEDDTHWQEYVAADYAGRNDIVYDGEDDDHYFDEDNDDTPLAKLIPKAPAKGSKKKD</sequence>
<feature type="transmembrane region" description="Helical" evidence="11">
    <location>
        <begin position="24"/>
        <end position="47"/>
    </location>
</feature>
<comment type="caution">
    <text evidence="14">The sequence shown here is derived from an EMBL/GenBank/DDBJ whole genome shotgun (WGS) entry which is preliminary data.</text>
</comment>
<dbReference type="OrthoDB" id="331948at2759"/>
<evidence type="ECO:0000256" key="8">
    <source>
        <dbReference type="ARBA" id="ARBA00023288"/>
    </source>
</evidence>
<evidence type="ECO:0000256" key="3">
    <source>
        <dbReference type="ARBA" id="ARBA00022692"/>
    </source>
</evidence>
<feature type="region of interest" description="Disordered" evidence="12">
    <location>
        <begin position="458"/>
        <end position="490"/>
    </location>
</feature>
<evidence type="ECO:0000259" key="13">
    <source>
        <dbReference type="Pfam" id="PF01529"/>
    </source>
</evidence>
<gene>
    <name evidence="14" type="ORF">INT43_007006</name>
</gene>
<keyword evidence="6 11" id="KW-0472">Membrane</keyword>
<feature type="domain" description="Palmitoyltransferase DHHC" evidence="13">
    <location>
        <begin position="110"/>
        <end position="238"/>
    </location>
</feature>
<name>A0A8H7UKC7_MORIS</name>
<evidence type="ECO:0000256" key="1">
    <source>
        <dbReference type="ARBA" id="ARBA00004141"/>
    </source>
</evidence>
<proteinExistence type="inferred from homology"/>
<dbReference type="EC" id="2.3.1.225" evidence="11"/>
<dbReference type="EMBL" id="JAEPQZ010000004">
    <property type="protein sequence ID" value="KAG2182079.1"/>
    <property type="molecule type" value="Genomic_DNA"/>
</dbReference>
<keyword evidence="15" id="KW-1185">Reference proteome</keyword>
<feature type="non-terminal residue" evidence="14">
    <location>
        <position position="1"/>
    </location>
</feature>
<dbReference type="AlphaFoldDB" id="A0A8H7UKC7"/>
<evidence type="ECO:0000313" key="15">
    <source>
        <dbReference type="Proteomes" id="UP000654370"/>
    </source>
</evidence>
<evidence type="ECO:0000256" key="5">
    <source>
        <dbReference type="ARBA" id="ARBA00022989"/>
    </source>
</evidence>
<comment type="similarity">
    <text evidence="11">Belongs to the DHHC palmitoyltransferase family.</text>
</comment>
<evidence type="ECO:0000256" key="6">
    <source>
        <dbReference type="ARBA" id="ARBA00023136"/>
    </source>
</evidence>
<keyword evidence="8" id="KW-0449">Lipoprotein</keyword>
<protein>
    <recommendedName>
        <fullName evidence="11">Palmitoyltransferase</fullName>
        <ecNumber evidence="11">2.3.1.225</ecNumber>
    </recommendedName>
</protein>
<dbReference type="HAMAP" id="MF_03199">
    <property type="entry name" value="DHHC_PAT_PFA4"/>
    <property type="match status" value="1"/>
</dbReference>
<comment type="catalytic activity">
    <reaction evidence="10 11">
        <text>L-cysteinyl-[protein] + hexadecanoyl-CoA = S-hexadecanoyl-L-cysteinyl-[protein] + CoA</text>
        <dbReference type="Rhea" id="RHEA:36683"/>
        <dbReference type="Rhea" id="RHEA-COMP:10131"/>
        <dbReference type="Rhea" id="RHEA-COMP:11032"/>
        <dbReference type="ChEBI" id="CHEBI:29950"/>
        <dbReference type="ChEBI" id="CHEBI:57287"/>
        <dbReference type="ChEBI" id="CHEBI:57379"/>
        <dbReference type="ChEBI" id="CHEBI:74151"/>
        <dbReference type="EC" id="2.3.1.225"/>
    </reaction>
</comment>
<keyword evidence="5 11" id="KW-1133">Transmembrane helix</keyword>
<dbReference type="PANTHER" id="PTHR12246">
    <property type="entry name" value="PALMITOYLTRANSFERASE ZDHHC16"/>
    <property type="match status" value="1"/>
</dbReference>
<dbReference type="Pfam" id="PF01529">
    <property type="entry name" value="DHHC"/>
    <property type="match status" value="1"/>
</dbReference>
<keyword evidence="2 11" id="KW-0808">Transferase</keyword>
<evidence type="ECO:0000313" key="14">
    <source>
        <dbReference type="EMBL" id="KAG2182079.1"/>
    </source>
</evidence>
<dbReference type="InterPro" id="IPR039859">
    <property type="entry name" value="PFA4/ZDH16/20/ERF2-like"/>
</dbReference>
<evidence type="ECO:0000256" key="4">
    <source>
        <dbReference type="ARBA" id="ARBA00022824"/>
    </source>
</evidence>
<keyword evidence="9 11" id="KW-0012">Acyltransferase</keyword>
<evidence type="ECO:0000256" key="12">
    <source>
        <dbReference type="SAM" id="MobiDB-lite"/>
    </source>
</evidence>
<comment type="domain">
    <text evidence="11">The DHHC domain is required for palmitoyltransferase activity.</text>
</comment>
<feature type="compositionally biased region" description="Acidic residues" evidence="12">
    <location>
        <begin position="458"/>
        <end position="471"/>
    </location>
</feature>
<evidence type="ECO:0000256" key="7">
    <source>
        <dbReference type="ARBA" id="ARBA00023139"/>
    </source>
</evidence>
<feature type="transmembrane region" description="Helical" evidence="11">
    <location>
        <begin position="159"/>
        <end position="178"/>
    </location>
</feature>
<evidence type="ECO:0000256" key="11">
    <source>
        <dbReference type="RuleBase" id="RU079119"/>
    </source>
</evidence>
<dbReference type="InterPro" id="IPR033682">
    <property type="entry name" value="PFA4"/>
</dbReference>
<reference evidence="14" key="1">
    <citation type="submission" date="2020-12" db="EMBL/GenBank/DDBJ databases">
        <title>Metabolic potential, ecology and presence of endohyphal bacteria is reflected in genomic diversity of Mucoromycotina.</title>
        <authorList>
            <person name="Muszewska A."/>
            <person name="Okrasinska A."/>
            <person name="Steczkiewicz K."/>
            <person name="Drgas O."/>
            <person name="Orlowska M."/>
            <person name="Perlinska-Lenart U."/>
            <person name="Aleksandrzak-Piekarczyk T."/>
            <person name="Szatraj K."/>
            <person name="Zielenkiewicz U."/>
            <person name="Pilsyk S."/>
            <person name="Malc E."/>
            <person name="Mieczkowski P."/>
            <person name="Kruszewska J.S."/>
            <person name="Biernat P."/>
            <person name="Pawlowska J."/>
        </authorList>
    </citation>
    <scope>NUCLEOTIDE SEQUENCE</scope>
    <source>
        <strain evidence="14">WA0000067209</strain>
    </source>
</reference>
<dbReference type="GO" id="GO:0019706">
    <property type="term" value="F:protein-cysteine S-palmitoyltransferase activity"/>
    <property type="evidence" value="ECO:0007669"/>
    <property type="project" value="UniProtKB-EC"/>
</dbReference>
<evidence type="ECO:0000256" key="9">
    <source>
        <dbReference type="ARBA" id="ARBA00023315"/>
    </source>
</evidence>